<keyword evidence="4" id="KW-1185">Reference proteome</keyword>
<sequence>MSADHVFAALASPARRELLRLLLQEGAQPAGRLAERFDMSRPSVSEHLKVLRDAGLVAESRKGRERHYRLEAAPLMEVRDWLTPYERFWRDRLAGLGALLDELEDEPEVEPEDQPWGRPTDGMRDGMRDGVEDGDG</sequence>
<dbReference type="RefSeq" id="WP_185081783.1">
    <property type="nucleotide sequence ID" value="NZ_JACHJB010000001.1"/>
</dbReference>
<feature type="compositionally biased region" description="Acidic residues" evidence="1">
    <location>
        <begin position="103"/>
        <end position="113"/>
    </location>
</feature>
<evidence type="ECO:0000313" key="3">
    <source>
        <dbReference type="EMBL" id="MBB6343526.1"/>
    </source>
</evidence>
<evidence type="ECO:0000256" key="1">
    <source>
        <dbReference type="SAM" id="MobiDB-lite"/>
    </source>
</evidence>
<dbReference type="GO" id="GO:0003700">
    <property type="term" value="F:DNA-binding transcription factor activity"/>
    <property type="evidence" value="ECO:0007669"/>
    <property type="project" value="InterPro"/>
</dbReference>
<proteinExistence type="predicted"/>
<reference evidence="3 4" key="1">
    <citation type="submission" date="2020-08" db="EMBL/GenBank/DDBJ databases">
        <title>Sequencing the genomes of 1000 actinobacteria strains.</title>
        <authorList>
            <person name="Klenk H.-P."/>
        </authorList>
    </citation>
    <scope>NUCLEOTIDE SEQUENCE [LARGE SCALE GENOMIC DNA]</scope>
    <source>
        <strain evidence="3 4">DSM 45913</strain>
    </source>
</reference>
<dbReference type="SUPFAM" id="SSF46785">
    <property type="entry name" value="Winged helix' DNA-binding domain"/>
    <property type="match status" value="1"/>
</dbReference>
<dbReference type="Gene3D" id="1.10.10.10">
    <property type="entry name" value="Winged helix-like DNA-binding domain superfamily/Winged helix DNA-binding domain"/>
    <property type="match status" value="1"/>
</dbReference>
<feature type="domain" description="HTH arsR-type" evidence="2">
    <location>
        <begin position="1"/>
        <end position="90"/>
    </location>
</feature>
<dbReference type="InterPro" id="IPR011991">
    <property type="entry name" value="ArsR-like_HTH"/>
</dbReference>
<protein>
    <submittedName>
        <fullName evidence="3">DNA-binding transcriptional ArsR family regulator</fullName>
    </submittedName>
</protein>
<comment type="caution">
    <text evidence="3">The sequence shown here is derived from an EMBL/GenBank/DDBJ whole genome shotgun (WGS) entry which is preliminary data.</text>
</comment>
<dbReference type="InterPro" id="IPR036390">
    <property type="entry name" value="WH_DNA-bd_sf"/>
</dbReference>
<dbReference type="CDD" id="cd00090">
    <property type="entry name" value="HTH_ARSR"/>
    <property type="match status" value="1"/>
</dbReference>
<dbReference type="AlphaFoldDB" id="A0A7X0BXY6"/>
<evidence type="ECO:0000259" key="2">
    <source>
        <dbReference type="PROSITE" id="PS50987"/>
    </source>
</evidence>
<dbReference type="SMART" id="SM00418">
    <property type="entry name" value="HTH_ARSR"/>
    <property type="match status" value="1"/>
</dbReference>
<organism evidence="3 4">
    <name type="scientific">Nonomuraea muscovyensis</name>
    <dbReference type="NCBI Taxonomy" id="1124761"/>
    <lineage>
        <taxon>Bacteria</taxon>
        <taxon>Bacillati</taxon>
        <taxon>Actinomycetota</taxon>
        <taxon>Actinomycetes</taxon>
        <taxon>Streptosporangiales</taxon>
        <taxon>Streptosporangiaceae</taxon>
        <taxon>Nonomuraea</taxon>
    </lineage>
</organism>
<dbReference type="InterPro" id="IPR001845">
    <property type="entry name" value="HTH_ArsR_DNA-bd_dom"/>
</dbReference>
<accession>A0A7X0BXY6</accession>
<dbReference type="Proteomes" id="UP000583800">
    <property type="component" value="Unassembled WGS sequence"/>
</dbReference>
<dbReference type="PROSITE" id="PS50987">
    <property type="entry name" value="HTH_ARSR_2"/>
    <property type="match status" value="1"/>
</dbReference>
<keyword evidence="3" id="KW-0238">DNA-binding</keyword>
<dbReference type="EMBL" id="JACHJB010000001">
    <property type="protein sequence ID" value="MBB6343526.1"/>
    <property type="molecule type" value="Genomic_DNA"/>
</dbReference>
<dbReference type="Pfam" id="PF12840">
    <property type="entry name" value="HTH_20"/>
    <property type="match status" value="1"/>
</dbReference>
<dbReference type="GO" id="GO:0003677">
    <property type="term" value="F:DNA binding"/>
    <property type="evidence" value="ECO:0007669"/>
    <property type="project" value="UniProtKB-KW"/>
</dbReference>
<feature type="compositionally biased region" description="Basic and acidic residues" evidence="1">
    <location>
        <begin position="121"/>
        <end position="136"/>
    </location>
</feature>
<dbReference type="PANTHER" id="PTHR38600">
    <property type="entry name" value="TRANSCRIPTIONAL REGULATORY PROTEIN"/>
    <property type="match status" value="1"/>
</dbReference>
<dbReference type="NCBIfam" id="NF033788">
    <property type="entry name" value="HTH_metalloreg"/>
    <property type="match status" value="1"/>
</dbReference>
<name>A0A7X0BXY6_9ACTN</name>
<evidence type="ECO:0000313" key="4">
    <source>
        <dbReference type="Proteomes" id="UP000583800"/>
    </source>
</evidence>
<gene>
    <name evidence="3" type="ORF">FHU36_000035</name>
</gene>
<dbReference type="InterPro" id="IPR036388">
    <property type="entry name" value="WH-like_DNA-bd_sf"/>
</dbReference>
<feature type="region of interest" description="Disordered" evidence="1">
    <location>
        <begin position="103"/>
        <end position="136"/>
    </location>
</feature>
<dbReference type="PANTHER" id="PTHR38600:SF1">
    <property type="entry name" value="TRANSCRIPTIONAL REGULATORY PROTEIN"/>
    <property type="match status" value="1"/>
</dbReference>